<dbReference type="PROSITE" id="PS50109">
    <property type="entry name" value="HIS_KIN"/>
    <property type="match status" value="1"/>
</dbReference>
<keyword evidence="14" id="KW-1185">Reference proteome</keyword>
<dbReference type="Pfam" id="PF00512">
    <property type="entry name" value="HisKA"/>
    <property type="match status" value="1"/>
</dbReference>
<dbReference type="STRING" id="545695.TREAZ_2151"/>
<keyword evidence="7 10" id="KW-1133">Transmembrane helix</keyword>
<evidence type="ECO:0000256" key="2">
    <source>
        <dbReference type="ARBA" id="ARBA00004651"/>
    </source>
</evidence>
<sequence length="803" mass="88345">MLYAILMPCVAALLISGVLVVVALVNIRAATSNGKFDIGRIAADSIMVSLLDQGIVDTSSLVRVNARSINGDMGGITKSVAMIKSSIEKIYREKKTFRLNPVPNYRDVPKGQLRLHWFFDSTMLEDPRFDRSDLERTGLLEETYLLSNIEWLFSLIMEENPDIYTMFITTASGQNIQYDKDGAYKAAIPIEYMPVMRERPWYTAVRDGSPVFISDTERDSAGRGLAISISTPFYGEDGVFKGAAGFDIKIENLDKNIQSTVIGENGYAVLLKSTASNTKIISAPGLNDMEEYGISDFFGKDAESLIAGMRAEKFGAARALISRNGESIDSYIMWAPIELTGWTLVYILRVQDIAGLANNTSGEVLRLAKSIADNVDSTIRIITVIWAALLLLVIFVSIFVSRFLSRKIAEPISEAFVATQQANIAKSQFLSNMSHEIRTPIGAIIGMTSIAKSSQDSARKDDCLNKIEGASRHLLGVVNDILDMSKIEAGKLELANVDFDFEKMIRNILNIINFRIVEKEQVLDVQIDEAIPHSLHGDDQRLSQVLTNLLGNAVKFTPKGGSIRLSASLLGEENGACRIQMSVKDDGIGISPEQKARLFHAFQQAESDTSRKYGGTGLGLVISKNIVEMMGGEIGVDSEPGNGSKFYFTLLLRRGLDASPKNDAPEDGAQTDIAGAFKGYTALIAEDVDINREIVQALLEPTLLTIDFAENGEKALEMFQKTPEKYDIILMDVQMPEMDGYEATRRIRALPIAAAKIPIVAMTANVFREDIERCIKAGMNDHLGKPLDYDALIEKLRLYLSGS</sequence>
<evidence type="ECO:0000256" key="10">
    <source>
        <dbReference type="SAM" id="Phobius"/>
    </source>
</evidence>
<dbReference type="CDD" id="cd00082">
    <property type="entry name" value="HisKA"/>
    <property type="match status" value="1"/>
</dbReference>
<dbReference type="FunFam" id="3.30.565.10:FF:000010">
    <property type="entry name" value="Sensor histidine kinase RcsC"/>
    <property type="match status" value="1"/>
</dbReference>
<dbReference type="CDD" id="cd16922">
    <property type="entry name" value="HATPase_EvgS-ArcB-TorS-like"/>
    <property type="match status" value="1"/>
</dbReference>
<evidence type="ECO:0000256" key="9">
    <source>
        <dbReference type="PROSITE-ProRule" id="PRU00169"/>
    </source>
</evidence>
<evidence type="ECO:0000256" key="8">
    <source>
        <dbReference type="ARBA" id="ARBA00023136"/>
    </source>
</evidence>
<name>F5Y9B0_LEAAZ</name>
<dbReference type="PROSITE" id="PS50110">
    <property type="entry name" value="RESPONSE_REGULATORY"/>
    <property type="match status" value="1"/>
</dbReference>
<comment type="subcellular location">
    <subcellularLocation>
        <location evidence="2">Cell membrane</location>
        <topology evidence="2">Multi-pass membrane protein</topology>
    </subcellularLocation>
</comment>
<dbReference type="GO" id="GO:0000155">
    <property type="term" value="F:phosphorelay sensor kinase activity"/>
    <property type="evidence" value="ECO:0007669"/>
    <property type="project" value="InterPro"/>
</dbReference>
<dbReference type="PANTHER" id="PTHR45339">
    <property type="entry name" value="HYBRID SIGNAL TRANSDUCTION HISTIDINE KINASE J"/>
    <property type="match status" value="1"/>
</dbReference>
<dbReference type="SMART" id="SM00388">
    <property type="entry name" value="HisKA"/>
    <property type="match status" value="1"/>
</dbReference>
<protein>
    <recommendedName>
        <fullName evidence="3">histidine kinase</fullName>
        <ecNumber evidence="3">2.7.13.3</ecNumber>
    </recommendedName>
</protein>
<evidence type="ECO:0000256" key="5">
    <source>
        <dbReference type="ARBA" id="ARBA00022553"/>
    </source>
</evidence>
<dbReference type="RefSeq" id="WP_015709898.1">
    <property type="nucleotide sequence ID" value="NC_015577.1"/>
</dbReference>
<dbReference type="SMART" id="SM00448">
    <property type="entry name" value="REC"/>
    <property type="match status" value="1"/>
</dbReference>
<reference evidence="13 14" key="2">
    <citation type="journal article" date="2011" name="ISME J.">
        <title>RNA-seq reveals cooperative metabolic interactions between two termite-gut spirochete species in co-culture.</title>
        <authorList>
            <person name="Rosenthal A.Z."/>
            <person name="Matson E.G."/>
            <person name="Eldar A."/>
            <person name="Leadbetter J.R."/>
        </authorList>
    </citation>
    <scope>NUCLEOTIDE SEQUENCE [LARGE SCALE GENOMIC DNA]</scope>
    <source>
        <strain evidence="14">ATCC BAA-888 / DSM 13862 / ZAS-9</strain>
    </source>
</reference>
<dbReference type="InterPro" id="IPR001789">
    <property type="entry name" value="Sig_transdc_resp-reg_receiver"/>
</dbReference>
<reference evidence="14" key="1">
    <citation type="submission" date="2009-12" db="EMBL/GenBank/DDBJ databases">
        <title>Complete sequence of Treponema azotonutricium strain ZAS-9.</title>
        <authorList>
            <person name="Tetu S.G."/>
            <person name="Matson E."/>
            <person name="Ren Q."/>
            <person name="Seshadri R."/>
            <person name="Elbourne L."/>
            <person name="Hassan K.A."/>
            <person name="Durkin A."/>
            <person name="Radune D."/>
            <person name="Mohamoud Y."/>
            <person name="Shay R."/>
            <person name="Jin S."/>
            <person name="Zhang X."/>
            <person name="Lucey K."/>
            <person name="Ballor N.R."/>
            <person name="Ottesen E."/>
            <person name="Rosenthal R."/>
            <person name="Allen A."/>
            <person name="Leadbetter J.R."/>
            <person name="Paulsen I.T."/>
        </authorList>
    </citation>
    <scope>NUCLEOTIDE SEQUENCE [LARGE SCALE GENOMIC DNA]</scope>
    <source>
        <strain evidence="14">ATCC BAA-888 / DSM 13862 / ZAS-9</strain>
    </source>
</reference>
<dbReference type="InterPro" id="IPR004358">
    <property type="entry name" value="Sig_transdc_His_kin-like_C"/>
</dbReference>
<organism evidence="13 14">
    <name type="scientific">Leadbettera azotonutricia (strain ATCC BAA-888 / DSM 13862 / ZAS-9)</name>
    <name type="common">Treponema azotonutricium</name>
    <dbReference type="NCBI Taxonomy" id="545695"/>
    <lineage>
        <taxon>Bacteria</taxon>
        <taxon>Pseudomonadati</taxon>
        <taxon>Spirochaetota</taxon>
        <taxon>Spirochaetia</taxon>
        <taxon>Spirochaetales</taxon>
        <taxon>Breznakiellaceae</taxon>
        <taxon>Leadbettera</taxon>
    </lineage>
</organism>
<dbReference type="KEGG" id="taz:TREAZ_2151"/>
<evidence type="ECO:0000256" key="3">
    <source>
        <dbReference type="ARBA" id="ARBA00012438"/>
    </source>
</evidence>
<dbReference type="InterPro" id="IPR011006">
    <property type="entry name" value="CheY-like_superfamily"/>
</dbReference>
<dbReference type="Pfam" id="PF00072">
    <property type="entry name" value="Response_reg"/>
    <property type="match status" value="1"/>
</dbReference>
<dbReference type="InterPro" id="IPR003661">
    <property type="entry name" value="HisK_dim/P_dom"/>
</dbReference>
<evidence type="ECO:0000259" key="11">
    <source>
        <dbReference type="PROSITE" id="PS50109"/>
    </source>
</evidence>
<dbReference type="AlphaFoldDB" id="F5Y9B0"/>
<dbReference type="Gene3D" id="3.40.50.2300">
    <property type="match status" value="1"/>
</dbReference>
<dbReference type="Proteomes" id="UP000009222">
    <property type="component" value="Chromosome"/>
</dbReference>
<dbReference type="HOGENOM" id="CLU_017960_0_0_12"/>
<dbReference type="PRINTS" id="PR00344">
    <property type="entry name" value="BCTRLSENSOR"/>
</dbReference>
<evidence type="ECO:0000256" key="4">
    <source>
        <dbReference type="ARBA" id="ARBA00022475"/>
    </source>
</evidence>
<dbReference type="EC" id="2.7.13.3" evidence="3"/>
<dbReference type="EMBL" id="CP001841">
    <property type="protein sequence ID" value="AEF83233.1"/>
    <property type="molecule type" value="Genomic_DNA"/>
</dbReference>
<feature type="transmembrane region" description="Helical" evidence="10">
    <location>
        <begin position="379"/>
        <end position="400"/>
    </location>
</feature>
<dbReference type="InterPro" id="IPR033479">
    <property type="entry name" value="dCache_1"/>
</dbReference>
<dbReference type="Gene3D" id="3.30.450.20">
    <property type="entry name" value="PAS domain"/>
    <property type="match status" value="2"/>
</dbReference>
<keyword evidence="4" id="KW-1003">Cell membrane</keyword>
<keyword evidence="8 10" id="KW-0472">Membrane</keyword>
<evidence type="ECO:0000256" key="7">
    <source>
        <dbReference type="ARBA" id="ARBA00022989"/>
    </source>
</evidence>
<dbReference type="Gene3D" id="3.30.565.10">
    <property type="entry name" value="Histidine kinase-like ATPase, C-terminal domain"/>
    <property type="match status" value="1"/>
</dbReference>
<dbReference type="CDD" id="cd18773">
    <property type="entry name" value="PDC1_HK_sensor"/>
    <property type="match status" value="1"/>
</dbReference>
<dbReference type="CDD" id="cd17546">
    <property type="entry name" value="REC_hyHK_CKI1_RcsC-like"/>
    <property type="match status" value="1"/>
</dbReference>
<dbReference type="SUPFAM" id="SSF55874">
    <property type="entry name" value="ATPase domain of HSP90 chaperone/DNA topoisomerase II/histidine kinase"/>
    <property type="match status" value="1"/>
</dbReference>
<dbReference type="InParanoid" id="F5Y9B0"/>
<dbReference type="InterPro" id="IPR036097">
    <property type="entry name" value="HisK_dim/P_sf"/>
</dbReference>
<dbReference type="InterPro" id="IPR005467">
    <property type="entry name" value="His_kinase_dom"/>
</dbReference>
<evidence type="ECO:0000259" key="12">
    <source>
        <dbReference type="PROSITE" id="PS50110"/>
    </source>
</evidence>
<feature type="domain" description="Histidine kinase" evidence="11">
    <location>
        <begin position="432"/>
        <end position="654"/>
    </location>
</feature>
<evidence type="ECO:0000313" key="14">
    <source>
        <dbReference type="Proteomes" id="UP000009222"/>
    </source>
</evidence>
<keyword evidence="6 10" id="KW-0812">Transmembrane</keyword>
<evidence type="ECO:0000256" key="1">
    <source>
        <dbReference type="ARBA" id="ARBA00000085"/>
    </source>
</evidence>
<dbReference type="Pfam" id="PF02743">
    <property type="entry name" value="dCache_1"/>
    <property type="match status" value="1"/>
</dbReference>
<dbReference type="eggNOG" id="COG0642">
    <property type="taxonomic scope" value="Bacteria"/>
</dbReference>
<gene>
    <name evidence="13" type="ordered locus">TREAZ_2151</name>
</gene>
<feature type="domain" description="Response regulatory" evidence="12">
    <location>
        <begin position="681"/>
        <end position="800"/>
    </location>
</feature>
<dbReference type="Pfam" id="PF02518">
    <property type="entry name" value="HATPase_c"/>
    <property type="match status" value="1"/>
</dbReference>
<feature type="modified residue" description="4-aspartylphosphate" evidence="9">
    <location>
        <position position="732"/>
    </location>
</feature>
<dbReference type="SUPFAM" id="SSF47384">
    <property type="entry name" value="Homodimeric domain of signal transducing histidine kinase"/>
    <property type="match status" value="1"/>
</dbReference>
<dbReference type="Gene3D" id="1.10.287.130">
    <property type="match status" value="1"/>
</dbReference>
<dbReference type="GO" id="GO:0005886">
    <property type="term" value="C:plasma membrane"/>
    <property type="evidence" value="ECO:0007669"/>
    <property type="project" value="UniProtKB-SubCell"/>
</dbReference>
<comment type="catalytic activity">
    <reaction evidence="1">
        <text>ATP + protein L-histidine = ADP + protein N-phospho-L-histidine.</text>
        <dbReference type="EC" id="2.7.13.3"/>
    </reaction>
</comment>
<keyword evidence="5 9" id="KW-0597">Phosphoprotein</keyword>
<dbReference type="InterPro" id="IPR036890">
    <property type="entry name" value="HATPase_C_sf"/>
</dbReference>
<dbReference type="SUPFAM" id="SSF52172">
    <property type="entry name" value="CheY-like"/>
    <property type="match status" value="1"/>
</dbReference>
<dbReference type="InterPro" id="IPR003594">
    <property type="entry name" value="HATPase_dom"/>
</dbReference>
<dbReference type="SMART" id="SM00387">
    <property type="entry name" value="HATPase_c"/>
    <property type="match status" value="1"/>
</dbReference>
<proteinExistence type="predicted"/>
<accession>F5Y9B0</accession>
<evidence type="ECO:0000313" key="13">
    <source>
        <dbReference type="EMBL" id="AEF83233.1"/>
    </source>
</evidence>
<evidence type="ECO:0000256" key="6">
    <source>
        <dbReference type="ARBA" id="ARBA00022692"/>
    </source>
</evidence>
<dbReference type="PANTHER" id="PTHR45339:SF5">
    <property type="entry name" value="HISTIDINE KINASE"/>
    <property type="match status" value="1"/>
</dbReference>